<organism evidence="1 2">
    <name type="scientific">Parasponia andersonii</name>
    <name type="common">Sponia andersonii</name>
    <dbReference type="NCBI Taxonomy" id="3476"/>
    <lineage>
        <taxon>Eukaryota</taxon>
        <taxon>Viridiplantae</taxon>
        <taxon>Streptophyta</taxon>
        <taxon>Embryophyta</taxon>
        <taxon>Tracheophyta</taxon>
        <taxon>Spermatophyta</taxon>
        <taxon>Magnoliopsida</taxon>
        <taxon>eudicotyledons</taxon>
        <taxon>Gunneridae</taxon>
        <taxon>Pentapetalae</taxon>
        <taxon>rosids</taxon>
        <taxon>fabids</taxon>
        <taxon>Rosales</taxon>
        <taxon>Cannabaceae</taxon>
        <taxon>Parasponia</taxon>
    </lineage>
</organism>
<accession>A0A2P5CAC3</accession>
<reference evidence="2" key="1">
    <citation type="submission" date="2016-06" db="EMBL/GenBank/DDBJ databases">
        <title>Parallel loss of symbiosis genes in relatives of nitrogen-fixing non-legume Parasponia.</title>
        <authorList>
            <person name="Van Velzen R."/>
            <person name="Holmer R."/>
            <person name="Bu F."/>
            <person name="Rutten L."/>
            <person name="Van Zeijl A."/>
            <person name="Liu W."/>
            <person name="Santuari L."/>
            <person name="Cao Q."/>
            <person name="Sharma T."/>
            <person name="Shen D."/>
            <person name="Roswanjaya Y."/>
            <person name="Wardhani T."/>
            <person name="Kalhor M.S."/>
            <person name="Jansen J."/>
            <person name="Van den Hoogen J."/>
            <person name="Gungor B."/>
            <person name="Hartog M."/>
            <person name="Hontelez J."/>
            <person name="Verver J."/>
            <person name="Yang W.-C."/>
            <person name="Schijlen E."/>
            <person name="Repin R."/>
            <person name="Schilthuizen M."/>
            <person name="Schranz E."/>
            <person name="Heidstra R."/>
            <person name="Miyata K."/>
            <person name="Fedorova E."/>
            <person name="Kohlen W."/>
            <person name="Bisseling T."/>
            <person name="Smit S."/>
            <person name="Geurts R."/>
        </authorList>
    </citation>
    <scope>NUCLEOTIDE SEQUENCE [LARGE SCALE GENOMIC DNA]</scope>
    <source>
        <strain evidence="2">cv. WU1-14</strain>
    </source>
</reference>
<dbReference type="EMBL" id="JXTB01000153">
    <property type="protein sequence ID" value="PON58010.1"/>
    <property type="molecule type" value="Genomic_DNA"/>
</dbReference>
<dbReference type="Proteomes" id="UP000237105">
    <property type="component" value="Unassembled WGS sequence"/>
</dbReference>
<evidence type="ECO:0000313" key="1">
    <source>
        <dbReference type="EMBL" id="PON58010.1"/>
    </source>
</evidence>
<gene>
    <name evidence="1" type="ORF">PanWU01x14_169410</name>
</gene>
<name>A0A2P5CAC3_PARAD</name>
<dbReference type="AlphaFoldDB" id="A0A2P5CAC3"/>
<comment type="caution">
    <text evidence="1">The sequence shown here is derived from an EMBL/GenBank/DDBJ whole genome shotgun (WGS) entry which is preliminary data.</text>
</comment>
<proteinExistence type="predicted"/>
<dbReference type="OrthoDB" id="1202378at2759"/>
<sequence length="105" mass="11623">MTGLVVENGVPQPAISTISFDFLRRNLWILTVVESASGCVEAFLEFVTKHISQIHCQGKLVGVTTSIEQNDNSSFMICKRVNKTVHKQSPIPIDVSIVHFMSYSA</sequence>
<evidence type="ECO:0000313" key="2">
    <source>
        <dbReference type="Proteomes" id="UP000237105"/>
    </source>
</evidence>
<keyword evidence="2" id="KW-1185">Reference proteome</keyword>
<protein>
    <submittedName>
        <fullName evidence="1">Uncharacterized protein</fullName>
    </submittedName>
</protein>